<evidence type="ECO:0000313" key="2">
    <source>
        <dbReference type="EMBL" id="KAK6504340.1"/>
    </source>
</evidence>
<feature type="chain" id="PRO_5043029146" evidence="1">
    <location>
        <begin position="21"/>
        <end position="206"/>
    </location>
</feature>
<dbReference type="AlphaFoldDB" id="A0AAN8RLZ3"/>
<dbReference type="Proteomes" id="UP001307849">
    <property type="component" value="Unassembled WGS sequence"/>
</dbReference>
<organism evidence="2 3">
    <name type="scientific">Arthrobotrys conoides</name>
    <dbReference type="NCBI Taxonomy" id="74498"/>
    <lineage>
        <taxon>Eukaryota</taxon>
        <taxon>Fungi</taxon>
        <taxon>Dikarya</taxon>
        <taxon>Ascomycota</taxon>
        <taxon>Pezizomycotina</taxon>
        <taxon>Orbiliomycetes</taxon>
        <taxon>Orbiliales</taxon>
        <taxon>Orbiliaceae</taxon>
        <taxon>Arthrobotrys</taxon>
    </lineage>
</organism>
<dbReference type="EMBL" id="JAVHJM010000010">
    <property type="protein sequence ID" value="KAK6504340.1"/>
    <property type="molecule type" value="Genomic_DNA"/>
</dbReference>
<keyword evidence="3" id="KW-1185">Reference proteome</keyword>
<protein>
    <submittedName>
        <fullName evidence="2">Uncharacterized protein</fullName>
    </submittedName>
</protein>
<proteinExistence type="predicted"/>
<accession>A0AAN8RLZ3</accession>
<feature type="signal peptide" evidence="1">
    <location>
        <begin position="1"/>
        <end position="20"/>
    </location>
</feature>
<gene>
    <name evidence="2" type="ORF">TWF506_002543</name>
</gene>
<sequence length="206" mass="22743">MQLFSTIVLAAPLLMSVAMANPNVYDSYNSNSNDYAPSNSYNAYDNKASNNNAYDNKATNNNAYDNKAANHNGYDNKAANNNGYNNKAAANNNGYDNKAASNKAYDNGYNSKDTAANYGAKDSGNKYYSPAATSYEVDTRQHCIQEWFGTAPFCRGECQKGWRTTRTAKLADKCEQSNDKKIVESCEMISKNTCITGIKILCERCY</sequence>
<keyword evidence="1" id="KW-0732">Signal</keyword>
<reference evidence="2 3" key="1">
    <citation type="submission" date="2019-10" db="EMBL/GenBank/DDBJ databases">
        <authorList>
            <person name="Palmer J.M."/>
        </authorList>
    </citation>
    <scope>NUCLEOTIDE SEQUENCE [LARGE SCALE GENOMIC DNA]</scope>
    <source>
        <strain evidence="2 3">TWF506</strain>
    </source>
</reference>
<evidence type="ECO:0000313" key="3">
    <source>
        <dbReference type="Proteomes" id="UP001307849"/>
    </source>
</evidence>
<evidence type="ECO:0000256" key="1">
    <source>
        <dbReference type="SAM" id="SignalP"/>
    </source>
</evidence>
<name>A0AAN8RLZ3_9PEZI</name>
<comment type="caution">
    <text evidence="2">The sequence shown here is derived from an EMBL/GenBank/DDBJ whole genome shotgun (WGS) entry which is preliminary data.</text>
</comment>